<dbReference type="EMBL" id="CAFBPA010000236">
    <property type="protein sequence ID" value="CAB5016269.1"/>
    <property type="molecule type" value="Genomic_DNA"/>
</dbReference>
<evidence type="ECO:0000256" key="1">
    <source>
        <dbReference type="SAM" id="MobiDB-lite"/>
    </source>
</evidence>
<protein>
    <submittedName>
        <fullName evidence="3">Unannotated protein</fullName>
    </submittedName>
</protein>
<sequence length="213" mass="21145">MNRSTGIALVSATAGVLIAASIAGVVIINAASSPATADSIIITSAASAQSTTAPTLDANAPQDIVFSSPALPEIMINPPSPKANKSRDAATPAETPATTPAESPAANSASPSVRDITANDAAAIVLAASGGKATDAQQVTHGGYNAWAITVSRADGSVVKGFVEATSGVIFDWSVVSGPTQVAPSKNNGGEQDGEQNDANEHEGNEHEGGDDD</sequence>
<feature type="region of interest" description="Disordered" evidence="1">
    <location>
        <begin position="177"/>
        <end position="213"/>
    </location>
</feature>
<feature type="compositionally biased region" description="Basic and acidic residues" evidence="1">
    <location>
        <begin position="199"/>
        <end position="213"/>
    </location>
</feature>
<feature type="compositionally biased region" description="Polar residues" evidence="1">
    <location>
        <begin position="177"/>
        <end position="190"/>
    </location>
</feature>
<feature type="compositionally biased region" description="Low complexity" evidence="1">
    <location>
        <begin position="89"/>
        <end position="112"/>
    </location>
</feature>
<dbReference type="AlphaFoldDB" id="A0A6J7QIM7"/>
<name>A0A6J7QIM7_9ZZZZ</name>
<gene>
    <name evidence="2" type="ORF">UFOPK2310_01560</name>
    <name evidence="3" type="ORF">UFOPK4043_01332</name>
</gene>
<reference evidence="3" key="1">
    <citation type="submission" date="2020-05" db="EMBL/GenBank/DDBJ databases">
        <authorList>
            <person name="Chiriac C."/>
            <person name="Salcher M."/>
            <person name="Ghai R."/>
            <person name="Kavagutti S V."/>
        </authorList>
    </citation>
    <scope>NUCLEOTIDE SEQUENCE</scope>
</reference>
<dbReference type="EMBL" id="CAEZWW010000255">
    <property type="protein sequence ID" value="CAB4686851.1"/>
    <property type="molecule type" value="Genomic_DNA"/>
</dbReference>
<accession>A0A6J7QIM7</accession>
<proteinExistence type="predicted"/>
<feature type="region of interest" description="Disordered" evidence="1">
    <location>
        <begin position="75"/>
        <end position="112"/>
    </location>
</feature>
<organism evidence="3">
    <name type="scientific">freshwater metagenome</name>
    <dbReference type="NCBI Taxonomy" id="449393"/>
    <lineage>
        <taxon>unclassified sequences</taxon>
        <taxon>metagenomes</taxon>
        <taxon>ecological metagenomes</taxon>
    </lineage>
</organism>
<evidence type="ECO:0000313" key="3">
    <source>
        <dbReference type="EMBL" id="CAB5016269.1"/>
    </source>
</evidence>
<evidence type="ECO:0000313" key="2">
    <source>
        <dbReference type="EMBL" id="CAB4686851.1"/>
    </source>
</evidence>